<feature type="region of interest" description="Disordered" evidence="2">
    <location>
        <begin position="48"/>
        <end position="67"/>
    </location>
</feature>
<evidence type="ECO:0000256" key="2">
    <source>
        <dbReference type="SAM" id="MobiDB-lite"/>
    </source>
</evidence>
<evidence type="ECO:0000256" key="1">
    <source>
        <dbReference type="ARBA" id="ARBA00023125"/>
    </source>
</evidence>
<gene>
    <name evidence="4" type="ORF">LRS13_12750</name>
</gene>
<dbReference type="InterPro" id="IPR001647">
    <property type="entry name" value="HTH_TetR"/>
</dbReference>
<dbReference type="EMBL" id="CP088295">
    <property type="protein sequence ID" value="UUY01602.1"/>
    <property type="molecule type" value="Genomic_DNA"/>
</dbReference>
<accession>A0ABY5PAN9</accession>
<dbReference type="InterPro" id="IPR009057">
    <property type="entry name" value="Homeodomain-like_sf"/>
</dbReference>
<dbReference type="Gene3D" id="1.10.357.10">
    <property type="entry name" value="Tetracycline Repressor, domain 2"/>
    <property type="match status" value="1"/>
</dbReference>
<dbReference type="Proteomes" id="UP001058860">
    <property type="component" value="Chromosome"/>
</dbReference>
<reference evidence="5" key="1">
    <citation type="submission" date="2021-11" db="EMBL/GenBank/DDBJ databases">
        <title>Cultivation dependent microbiological survey of springs from the worlds oldest radium mine currently devoted to the extraction of radon-saturated water.</title>
        <authorList>
            <person name="Kapinusova G."/>
            <person name="Smrhova T."/>
            <person name="Strejcek M."/>
            <person name="Suman J."/>
            <person name="Jani K."/>
            <person name="Pajer P."/>
            <person name="Uhlik O."/>
        </authorList>
    </citation>
    <scope>NUCLEOTIDE SEQUENCE [LARGE SCALE GENOMIC DNA]</scope>
    <source>
        <strain evidence="5">J379</strain>
    </source>
</reference>
<dbReference type="SUPFAM" id="SSF46689">
    <property type="entry name" value="Homeodomain-like"/>
    <property type="match status" value="1"/>
</dbReference>
<keyword evidence="1" id="KW-0238">DNA-binding</keyword>
<evidence type="ECO:0000313" key="5">
    <source>
        <dbReference type="Proteomes" id="UP001058860"/>
    </source>
</evidence>
<feature type="compositionally biased region" description="Basic residues" evidence="2">
    <location>
        <begin position="56"/>
        <end position="67"/>
    </location>
</feature>
<proteinExistence type="predicted"/>
<evidence type="ECO:0000259" key="3">
    <source>
        <dbReference type="Pfam" id="PF00440"/>
    </source>
</evidence>
<dbReference type="RefSeq" id="WP_353862156.1">
    <property type="nucleotide sequence ID" value="NZ_CP088295.1"/>
</dbReference>
<organism evidence="4 5">
    <name type="scientific">Svornostia abyssi</name>
    <dbReference type="NCBI Taxonomy" id="2898438"/>
    <lineage>
        <taxon>Bacteria</taxon>
        <taxon>Bacillati</taxon>
        <taxon>Actinomycetota</taxon>
        <taxon>Thermoleophilia</taxon>
        <taxon>Solirubrobacterales</taxon>
        <taxon>Baekduiaceae</taxon>
        <taxon>Svornostia</taxon>
    </lineage>
</organism>
<keyword evidence="5" id="KW-1185">Reference proteome</keyword>
<sequence length="67" mass="7494">MRTRTPRLAADARRSQILDATLRVVARDGYSGLTMEVIAKEAGGDPHAALRDLRRPRLAAARRRRRG</sequence>
<dbReference type="Pfam" id="PF00440">
    <property type="entry name" value="TetR_N"/>
    <property type="match status" value="1"/>
</dbReference>
<feature type="domain" description="HTH tetR-type" evidence="3">
    <location>
        <begin position="17"/>
        <end position="43"/>
    </location>
</feature>
<evidence type="ECO:0000313" key="4">
    <source>
        <dbReference type="EMBL" id="UUY01602.1"/>
    </source>
</evidence>
<name>A0ABY5PAN9_9ACTN</name>
<protein>
    <submittedName>
        <fullName evidence="4">TetR family transcriptional regulator</fullName>
    </submittedName>
</protein>